<dbReference type="InterPro" id="IPR011711">
    <property type="entry name" value="GntR_C"/>
</dbReference>
<sequence>MSQFIVKKTTLKEQVYEYLKNRIIMGQIAPGERLIEEKISETLKVSRSPIREAVRMLEKDGLLDVHATGGVTVANPSTEDYRNLYEIRVEMESLAAYYAAQRRNEEEVATMASFIHDMKRKIKDNNLKELLEVNFKFHESIVCASRNPFLETMTLQLRGVNSFYRKAILEKNPGYAQEAIEDHKEIFQAIVDQNGNNARELMRQHIEHDYQLFMKLAAK</sequence>
<evidence type="ECO:0000256" key="3">
    <source>
        <dbReference type="ARBA" id="ARBA00023163"/>
    </source>
</evidence>
<keyword evidence="2" id="KW-0238">DNA-binding</keyword>
<dbReference type="PANTHER" id="PTHR43537">
    <property type="entry name" value="TRANSCRIPTIONAL REGULATOR, GNTR FAMILY"/>
    <property type="match status" value="1"/>
</dbReference>
<dbReference type="Proteomes" id="UP000321901">
    <property type="component" value="Unassembled WGS sequence"/>
</dbReference>
<dbReference type="EMBL" id="BJYL01000038">
    <property type="protein sequence ID" value="GEN84522.1"/>
    <property type="molecule type" value="Genomic_DNA"/>
</dbReference>
<dbReference type="Pfam" id="PF07729">
    <property type="entry name" value="FCD"/>
    <property type="match status" value="1"/>
</dbReference>
<dbReference type="CDD" id="cd07377">
    <property type="entry name" value="WHTH_GntR"/>
    <property type="match status" value="1"/>
</dbReference>
<keyword evidence="1" id="KW-0805">Transcription regulation</keyword>
<reference evidence="5 6" key="1">
    <citation type="submission" date="2019-07" db="EMBL/GenBank/DDBJ databases">
        <title>Whole genome shotgun sequence of Sporosarcina luteola NBRC 105378.</title>
        <authorList>
            <person name="Hosoyama A."/>
            <person name="Uohara A."/>
            <person name="Ohji S."/>
            <person name="Ichikawa N."/>
        </authorList>
    </citation>
    <scope>NUCLEOTIDE SEQUENCE [LARGE SCALE GENOMIC DNA]</scope>
    <source>
        <strain evidence="5 6">NBRC 105378</strain>
    </source>
</reference>
<dbReference type="GO" id="GO:0003677">
    <property type="term" value="F:DNA binding"/>
    <property type="evidence" value="ECO:0007669"/>
    <property type="project" value="UniProtKB-KW"/>
</dbReference>
<dbReference type="InterPro" id="IPR036388">
    <property type="entry name" value="WH-like_DNA-bd_sf"/>
</dbReference>
<evidence type="ECO:0000256" key="1">
    <source>
        <dbReference type="ARBA" id="ARBA00023015"/>
    </source>
</evidence>
<comment type="caution">
    <text evidence="5">The sequence shown here is derived from an EMBL/GenBank/DDBJ whole genome shotgun (WGS) entry which is preliminary data.</text>
</comment>
<dbReference type="InterPro" id="IPR036390">
    <property type="entry name" value="WH_DNA-bd_sf"/>
</dbReference>
<dbReference type="AlphaFoldDB" id="A0A511ZAQ3"/>
<proteinExistence type="predicted"/>
<dbReference type="OrthoDB" id="9782299at2"/>
<dbReference type="RefSeq" id="WP_147059437.1">
    <property type="nucleotide sequence ID" value="NZ_BJYL01000038.1"/>
</dbReference>
<dbReference type="Gene3D" id="1.10.10.10">
    <property type="entry name" value="Winged helix-like DNA-binding domain superfamily/Winged helix DNA-binding domain"/>
    <property type="match status" value="1"/>
</dbReference>
<dbReference type="SMART" id="SM00345">
    <property type="entry name" value="HTH_GNTR"/>
    <property type="match status" value="1"/>
</dbReference>
<dbReference type="GO" id="GO:0003700">
    <property type="term" value="F:DNA-binding transcription factor activity"/>
    <property type="evidence" value="ECO:0007669"/>
    <property type="project" value="InterPro"/>
</dbReference>
<keyword evidence="3" id="KW-0804">Transcription</keyword>
<feature type="domain" description="HTH gntR-type" evidence="4">
    <location>
        <begin position="9"/>
        <end position="76"/>
    </location>
</feature>
<dbReference type="SUPFAM" id="SSF48008">
    <property type="entry name" value="GntR ligand-binding domain-like"/>
    <property type="match status" value="1"/>
</dbReference>
<evidence type="ECO:0000259" key="4">
    <source>
        <dbReference type="PROSITE" id="PS50949"/>
    </source>
</evidence>
<dbReference type="Gene3D" id="1.20.120.530">
    <property type="entry name" value="GntR ligand-binding domain-like"/>
    <property type="match status" value="1"/>
</dbReference>
<accession>A0A511ZAQ3</accession>
<gene>
    <name evidence="5" type="ORF">SLU01_28340</name>
</gene>
<evidence type="ECO:0000313" key="6">
    <source>
        <dbReference type="Proteomes" id="UP000321901"/>
    </source>
</evidence>
<dbReference type="InterPro" id="IPR000524">
    <property type="entry name" value="Tscrpt_reg_HTH_GntR"/>
</dbReference>
<dbReference type="PROSITE" id="PS50949">
    <property type="entry name" value="HTH_GNTR"/>
    <property type="match status" value="1"/>
</dbReference>
<dbReference type="SUPFAM" id="SSF46785">
    <property type="entry name" value="Winged helix' DNA-binding domain"/>
    <property type="match status" value="1"/>
</dbReference>
<evidence type="ECO:0000256" key="2">
    <source>
        <dbReference type="ARBA" id="ARBA00023125"/>
    </source>
</evidence>
<dbReference type="Pfam" id="PF00392">
    <property type="entry name" value="GntR"/>
    <property type="match status" value="1"/>
</dbReference>
<name>A0A511ZAQ3_9BACL</name>
<dbReference type="InterPro" id="IPR008920">
    <property type="entry name" value="TF_FadR/GntR_C"/>
</dbReference>
<evidence type="ECO:0000313" key="5">
    <source>
        <dbReference type="EMBL" id="GEN84522.1"/>
    </source>
</evidence>
<dbReference type="SMART" id="SM00895">
    <property type="entry name" value="FCD"/>
    <property type="match status" value="1"/>
</dbReference>
<organism evidence="5 6">
    <name type="scientific">Sporosarcina luteola</name>
    <dbReference type="NCBI Taxonomy" id="582850"/>
    <lineage>
        <taxon>Bacteria</taxon>
        <taxon>Bacillati</taxon>
        <taxon>Bacillota</taxon>
        <taxon>Bacilli</taxon>
        <taxon>Bacillales</taxon>
        <taxon>Caryophanaceae</taxon>
        <taxon>Sporosarcina</taxon>
    </lineage>
</organism>
<dbReference type="PANTHER" id="PTHR43537:SF24">
    <property type="entry name" value="GLUCONATE OPERON TRANSCRIPTIONAL REPRESSOR"/>
    <property type="match status" value="1"/>
</dbReference>
<protein>
    <submittedName>
        <fullName evidence="5">GntR family transcriptional regulator</fullName>
    </submittedName>
</protein>
<keyword evidence="6" id="KW-1185">Reference proteome</keyword>